<dbReference type="Proteomes" id="UP001225378">
    <property type="component" value="Chromosome"/>
</dbReference>
<keyword evidence="2" id="KW-0547">Nucleotide-binding</keyword>
<dbReference type="RefSeq" id="WP_305908757.1">
    <property type="nucleotide sequence ID" value="NZ_CP157743.1"/>
</dbReference>
<keyword evidence="3 8" id="KW-0418">Kinase</keyword>
<dbReference type="EC" id="3.1.3.-" evidence="8"/>
<evidence type="ECO:0000256" key="5">
    <source>
        <dbReference type="SAM" id="Phobius"/>
    </source>
</evidence>
<dbReference type="CDD" id="cd00143">
    <property type="entry name" value="PP2Cc"/>
    <property type="match status" value="1"/>
</dbReference>
<dbReference type="EC" id="2.7.11.-" evidence="8"/>
<keyword evidence="5" id="KW-1133">Transmembrane helix</keyword>
<dbReference type="CDD" id="cd14014">
    <property type="entry name" value="STKc_PknB_like"/>
    <property type="match status" value="1"/>
</dbReference>
<keyword evidence="5" id="KW-0812">Transmembrane</keyword>
<keyword evidence="8" id="KW-0378">Hydrolase</keyword>
<accession>A0AAU7NZ53</accession>
<dbReference type="InterPro" id="IPR036457">
    <property type="entry name" value="PPM-type-like_dom_sf"/>
</dbReference>
<keyword evidence="9" id="KW-1185">Reference proteome</keyword>
<dbReference type="Gene3D" id="3.60.40.10">
    <property type="entry name" value="PPM-type phosphatase domain"/>
    <property type="match status" value="1"/>
</dbReference>
<dbReference type="SMART" id="SM00332">
    <property type="entry name" value="PP2Cc"/>
    <property type="match status" value="1"/>
</dbReference>
<evidence type="ECO:0000256" key="3">
    <source>
        <dbReference type="ARBA" id="ARBA00022777"/>
    </source>
</evidence>
<dbReference type="GO" id="GO:0004674">
    <property type="term" value="F:protein serine/threonine kinase activity"/>
    <property type="evidence" value="ECO:0007669"/>
    <property type="project" value="TreeGrafter"/>
</dbReference>
<dbReference type="InterPro" id="IPR000719">
    <property type="entry name" value="Prot_kinase_dom"/>
</dbReference>
<dbReference type="PANTHER" id="PTHR43289:SF6">
    <property type="entry name" value="SERINE_THREONINE-PROTEIN KINASE NEKL-3"/>
    <property type="match status" value="1"/>
</dbReference>
<feature type="domain" description="PPM-type phosphatase" evidence="7">
    <location>
        <begin position="8"/>
        <end position="239"/>
    </location>
</feature>
<dbReference type="Pfam" id="PF13672">
    <property type="entry name" value="PP2C_2"/>
    <property type="match status" value="1"/>
</dbReference>
<proteinExistence type="predicted"/>
<evidence type="ECO:0000256" key="2">
    <source>
        <dbReference type="ARBA" id="ARBA00022741"/>
    </source>
</evidence>
<dbReference type="InterPro" id="IPR001932">
    <property type="entry name" value="PPM-type_phosphatase-like_dom"/>
</dbReference>
<dbReference type="GO" id="GO:0005524">
    <property type="term" value="F:ATP binding"/>
    <property type="evidence" value="ECO:0007669"/>
    <property type="project" value="UniProtKB-KW"/>
</dbReference>
<keyword evidence="1 8" id="KW-0808">Transferase</keyword>
<dbReference type="SMART" id="SM00331">
    <property type="entry name" value="PP2C_SIG"/>
    <property type="match status" value="1"/>
</dbReference>
<dbReference type="InterPro" id="IPR011009">
    <property type="entry name" value="Kinase-like_dom_sf"/>
</dbReference>
<feature type="domain" description="Protein kinase" evidence="6">
    <location>
        <begin position="272"/>
        <end position="533"/>
    </location>
</feature>
<dbReference type="SUPFAM" id="SSF56112">
    <property type="entry name" value="Protein kinase-like (PK-like)"/>
    <property type="match status" value="1"/>
</dbReference>
<dbReference type="PANTHER" id="PTHR43289">
    <property type="entry name" value="MITOGEN-ACTIVATED PROTEIN KINASE KINASE KINASE 20-RELATED"/>
    <property type="match status" value="1"/>
</dbReference>
<keyword evidence="4" id="KW-0067">ATP-binding</keyword>
<dbReference type="PROSITE" id="PS51746">
    <property type="entry name" value="PPM_2"/>
    <property type="match status" value="1"/>
</dbReference>
<sequence length="575" mass="65064">MSNQLTISVGQYSAKGRKETNQDFHGVYIPEEPLLHTKGIAIALADGISSSDVSQIASEAAVTGFLTDYFCTSEAWSVKKSVQRVLIATNSWLYAQTRQGLYPYEKDRGYVCTFSALVLKSTSAYLFHVGDARIYRLQGNSLEQLTDDHRLWVGQDKSYLSRALGIASHIEIDYQTLPLEKSDIFLLATDGVYEYVSSNFIITQLEEHRHDLDTCAKTIANEAYRLGSTDNLTIQLVRTEDLPAVDADESYRQLTGLPFPPILQARMEFDGYTIVREIHASSRSHVYLAVDNDTGIQVVIKAPSIDLRDDQAYLEGFLLEDWIAHRIDSPFVLKPCEQTRKHNFIYITTEYIEGRTLTQWMIDNPRPELETVRGIVEQIAKGLRAFHRLEMLHQDLRPDNILIDKTGTVKIIDFGSTRVAGLEEISTAIIRNPIPGTAQYTAPEYFLGASGTPCSDLFSLGVITYQILTAKLPYGVEVVKARSRAAQNKLRYRTIVGADSEIPAWIDDAISKAVHPNPYKRYQELSEFIHDLRRPNRVFLHKIRPPLMERNPVVFWQGVSLILTLILFSLLIKQE</sequence>
<dbReference type="Gene3D" id="1.10.510.10">
    <property type="entry name" value="Transferase(Phosphotransferase) domain 1"/>
    <property type="match status" value="1"/>
</dbReference>
<reference evidence="8 9" key="1">
    <citation type="journal article" date="2024" name="Microbiology">
        <title>Methylomarinum rosea sp. nov., a novel halophilic methanotrophic bacterium from the hypersaline Lake Elton.</title>
        <authorList>
            <person name="Suleimanov R.Z."/>
            <person name="Oshkin I.Y."/>
            <person name="Danilova O.V."/>
            <person name="Suzina N.E."/>
            <person name="Dedysh S.N."/>
        </authorList>
    </citation>
    <scope>NUCLEOTIDE SEQUENCE [LARGE SCALE GENOMIC DNA]</scope>
    <source>
        <strain evidence="8 9">Ch1-1</strain>
    </source>
</reference>
<dbReference type="PROSITE" id="PS50011">
    <property type="entry name" value="PROTEIN_KINASE_DOM"/>
    <property type="match status" value="1"/>
</dbReference>
<dbReference type="Pfam" id="PF00069">
    <property type="entry name" value="Pkinase"/>
    <property type="match status" value="1"/>
</dbReference>
<feature type="transmembrane region" description="Helical" evidence="5">
    <location>
        <begin position="553"/>
        <end position="572"/>
    </location>
</feature>
<evidence type="ECO:0000256" key="1">
    <source>
        <dbReference type="ARBA" id="ARBA00022679"/>
    </source>
</evidence>
<dbReference type="InterPro" id="IPR008266">
    <property type="entry name" value="Tyr_kinase_AS"/>
</dbReference>
<evidence type="ECO:0000256" key="4">
    <source>
        <dbReference type="ARBA" id="ARBA00022840"/>
    </source>
</evidence>
<dbReference type="SUPFAM" id="SSF81606">
    <property type="entry name" value="PP2C-like"/>
    <property type="match status" value="1"/>
</dbReference>
<evidence type="ECO:0000313" key="9">
    <source>
        <dbReference type="Proteomes" id="UP001225378"/>
    </source>
</evidence>
<evidence type="ECO:0000313" key="8">
    <source>
        <dbReference type="EMBL" id="XBS22268.1"/>
    </source>
</evidence>
<dbReference type="AlphaFoldDB" id="A0AAU7NZ53"/>
<organism evidence="8 9">
    <name type="scientific">Methylomarinum roseum</name>
    <dbReference type="NCBI Taxonomy" id="3067653"/>
    <lineage>
        <taxon>Bacteria</taxon>
        <taxon>Pseudomonadati</taxon>
        <taxon>Pseudomonadota</taxon>
        <taxon>Gammaproteobacteria</taxon>
        <taxon>Methylococcales</taxon>
        <taxon>Methylococcaceae</taxon>
        <taxon>Methylomarinum</taxon>
    </lineage>
</organism>
<evidence type="ECO:0000259" key="7">
    <source>
        <dbReference type="PROSITE" id="PS51746"/>
    </source>
</evidence>
<protein>
    <submittedName>
        <fullName evidence="8">Bifunctional protein-serine/threonine kinase/phosphatase</fullName>
        <ecNumber evidence="8">2.7.11.-</ecNumber>
        <ecNumber evidence="8">3.1.3.-</ecNumber>
        <ecNumber evidence="8">3.1.3.16</ecNumber>
    </submittedName>
</protein>
<keyword evidence="5" id="KW-0472">Membrane</keyword>
<dbReference type="EMBL" id="CP157743">
    <property type="protein sequence ID" value="XBS22268.1"/>
    <property type="molecule type" value="Genomic_DNA"/>
</dbReference>
<dbReference type="GO" id="GO:0004722">
    <property type="term" value="F:protein serine/threonine phosphatase activity"/>
    <property type="evidence" value="ECO:0007669"/>
    <property type="project" value="UniProtKB-EC"/>
</dbReference>
<dbReference type="EC" id="3.1.3.16" evidence="8"/>
<dbReference type="KEGG" id="mech:Q9L42_009110"/>
<dbReference type="PROSITE" id="PS00109">
    <property type="entry name" value="PROTEIN_KINASE_TYR"/>
    <property type="match status" value="1"/>
</dbReference>
<gene>
    <name evidence="8" type="ORF">Q9L42_009110</name>
</gene>
<evidence type="ECO:0000259" key="6">
    <source>
        <dbReference type="PROSITE" id="PS50011"/>
    </source>
</evidence>
<name>A0AAU7NZ53_9GAMM</name>